<dbReference type="InterPro" id="IPR050925">
    <property type="entry name" value="Rhomboid_protease_S54"/>
</dbReference>
<dbReference type="Gene3D" id="1.20.1540.10">
    <property type="entry name" value="Rhomboid-like"/>
    <property type="match status" value="1"/>
</dbReference>
<accession>A0A318XKH6</accession>
<dbReference type="AlphaFoldDB" id="A0A318XKH6"/>
<keyword evidence="6 7" id="KW-0472">Membrane</keyword>
<dbReference type="Gene3D" id="1.25.40.10">
    <property type="entry name" value="Tetratricopeptide repeat domain"/>
    <property type="match status" value="1"/>
</dbReference>
<dbReference type="GO" id="GO:0006508">
    <property type="term" value="P:proteolysis"/>
    <property type="evidence" value="ECO:0007669"/>
    <property type="project" value="UniProtKB-KW"/>
</dbReference>
<name>A0A318XKH6_9FIRM</name>
<evidence type="ECO:0000256" key="7">
    <source>
        <dbReference type="SAM" id="Phobius"/>
    </source>
</evidence>
<comment type="similarity">
    <text evidence="2">Belongs to the peptidase S54 family.</text>
</comment>
<dbReference type="GO" id="GO:0004252">
    <property type="term" value="F:serine-type endopeptidase activity"/>
    <property type="evidence" value="ECO:0007669"/>
    <property type="project" value="InterPro"/>
</dbReference>
<keyword evidence="3 7" id="KW-0812">Transmembrane</keyword>
<dbReference type="InterPro" id="IPR022764">
    <property type="entry name" value="Peptidase_S54_rhomboid_dom"/>
</dbReference>
<evidence type="ECO:0000256" key="6">
    <source>
        <dbReference type="ARBA" id="ARBA00023136"/>
    </source>
</evidence>
<evidence type="ECO:0000313" key="9">
    <source>
        <dbReference type="EMBL" id="PYG86873.1"/>
    </source>
</evidence>
<dbReference type="OrthoDB" id="9813074at2"/>
<feature type="transmembrane region" description="Helical" evidence="7">
    <location>
        <begin position="376"/>
        <end position="394"/>
    </location>
</feature>
<evidence type="ECO:0000256" key="5">
    <source>
        <dbReference type="ARBA" id="ARBA00022989"/>
    </source>
</evidence>
<keyword evidence="9" id="KW-0645">Protease</keyword>
<feature type="transmembrane region" description="Helical" evidence="7">
    <location>
        <begin position="348"/>
        <end position="364"/>
    </location>
</feature>
<dbReference type="SUPFAM" id="SSF144091">
    <property type="entry name" value="Rhomboid-like"/>
    <property type="match status" value="1"/>
</dbReference>
<evidence type="ECO:0000256" key="2">
    <source>
        <dbReference type="ARBA" id="ARBA00009045"/>
    </source>
</evidence>
<keyword evidence="10" id="KW-1185">Reference proteome</keyword>
<feature type="transmembrane region" description="Helical" evidence="7">
    <location>
        <begin position="323"/>
        <end position="342"/>
    </location>
</feature>
<dbReference type="PANTHER" id="PTHR43731:SF14">
    <property type="entry name" value="PRESENILIN-ASSOCIATED RHOMBOID-LIKE PROTEIN, MITOCHONDRIAL"/>
    <property type="match status" value="1"/>
</dbReference>
<feature type="transmembrane region" description="Helical" evidence="7">
    <location>
        <begin position="269"/>
        <end position="287"/>
    </location>
</feature>
<evidence type="ECO:0000259" key="8">
    <source>
        <dbReference type="Pfam" id="PF01694"/>
    </source>
</evidence>
<proteinExistence type="inferred from homology"/>
<feature type="domain" description="Peptidase S54 rhomboid" evidence="8">
    <location>
        <begin position="228"/>
        <end position="361"/>
    </location>
</feature>
<protein>
    <submittedName>
        <fullName evidence="9">Rhomboid protease GluP</fullName>
    </submittedName>
</protein>
<evidence type="ECO:0000256" key="4">
    <source>
        <dbReference type="ARBA" id="ARBA00022801"/>
    </source>
</evidence>
<comment type="subcellular location">
    <subcellularLocation>
        <location evidence="1">Membrane</location>
        <topology evidence="1">Multi-pass membrane protein</topology>
    </subcellularLocation>
</comment>
<reference evidence="9 10" key="1">
    <citation type="submission" date="2018-06" db="EMBL/GenBank/DDBJ databases">
        <title>Genomic Encyclopedia of Type Strains, Phase I: the one thousand microbial genomes (KMG-I) project.</title>
        <authorList>
            <person name="Kyrpides N."/>
        </authorList>
    </citation>
    <scope>NUCLEOTIDE SEQUENCE [LARGE SCALE GENOMIC DNA]</scope>
    <source>
        <strain evidence="9 10">DSM 19573</strain>
    </source>
</reference>
<dbReference type="RefSeq" id="WP_110462693.1">
    <property type="nucleotide sequence ID" value="NZ_QKMR01000016.1"/>
</dbReference>
<dbReference type="GO" id="GO:0016020">
    <property type="term" value="C:membrane"/>
    <property type="evidence" value="ECO:0007669"/>
    <property type="project" value="UniProtKB-SubCell"/>
</dbReference>
<evidence type="ECO:0000256" key="1">
    <source>
        <dbReference type="ARBA" id="ARBA00004141"/>
    </source>
</evidence>
<organism evidence="9 10">
    <name type="scientific">Ruminiclostridium sufflavum DSM 19573</name>
    <dbReference type="NCBI Taxonomy" id="1121337"/>
    <lineage>
        <taxon>Bacteria</taxon>
        <taxon>Bacillati</taxon>
        <taxon>Bacillota</taxon>
        <taxon>Clostridia</taxon>
        <taxon>Eubacteriales</taxon>
        <taxon>Oscillospiraceae</taxon>
        <taxon>Ruminiclostridium</taxon>
    </lineage>
</organism>
<feature type="transmembrane region" description="Helical" evidence="7">
    <location>
        <begin position="293"/>
        <end position="311"/>
    </location>
</feature>
<keyword evidence="4" id="KW-0378">Hydrolase</keyword>
<sequence>MKTNFVNSLVKYFIEKNYFNLINSNAESLDFSGEAAALIRIYQGATVFLEIIDADRYEDEQLMRIMQNGAAMLENINGGNAYIFKLFLFDKEPGDEKLNIIENGQKDIIPDKKFLKGISVYISSKSVRKHFNEPAFDAYIVRSVKKFFSKGLEQKETSVEDIHKLLEKRKKDFEIQLKAKTPWVTYGLIAANVLVWLALRLLSLKTGETYGNLLVPYGAKVNSLIMEGQYWRFISAMFLHSNEVHLLLNCFSLYLLGTQVEKLFGHIKMTAVYFAAGLMGSVASFAFSPNASVGASGAIFGLMGAMLFFAIKRPSLMKSSFGANLVTILVVNLVYGFMNAGIDNSAHLGGLVGGFLTTGVVYASKEETSKDKILRIAALVLLAAVMLGGVYYSFGNEQNKYFNKIAELESYNGQSSYTEAETLAEQILSQNPKSASIKISVLSSLITAEYSQGKYNESEEHSEELLKMKINDDIKTQTLWNLCLAELSQGSAKFYEAEEHANLLIKLSPEHGHFMLGVIYYNTKDTNNLDKAKEELQKAKELNSPNIDAINNMLTNIEDMQNSK</sequence>
<evidence type="ECO:0000313" key="10">
    <source>
        <dbReference type="Proteomes" id="UP000248132"/>
    </source>
</evidence>
<feature type="transmembrane region" description="Helical" evidence="7">
    <location>
        <begin position="183"/>
        <end position="202"/>
    </location>
</feature>
<gene>
    <name evidence="9" type="ORF">LY28_02696</name>
</gene>
<dbReference type="PANTHER" id="PTHR43731">
    <property type="entry name" value="RHOMBOID PROTEASE"/>
    <property type="match status" value="1"/>
</dbReference>
<evidence type="ECO:0000256" key="3">
    <source>
        <dbReference type="ARBA" id="ARBA00022692"/>
    </source>
</evidence>
<keyword evidence="5 7" id="KW-1133">Transmembrane helix</keyword>
<dbReference type="Proteomes" id="UP000248132">
    <property type="component" value="Unassembled WGS sequence"/>
</dbReference>
<comment type="caution">
    <text evidence="9">The sequence shown here is derived from an EMBL/GenBank/DDBJ whole genome shotgun (WGS) entry which is preliminary data.</text>
</comment>
<dbReference type="InterPro" id="IPR035952">
    <property type="entry name" value="Rhomboid-like_sf"/>
</dbReference>
<dbReference type="EMBL" id="QKMR01000016">
    <property type="protein sequence ID" value="PYG86873.1"/>
    <property type="molecule type" value="Genomic_DNA"/>
</dbReference>
<dbReference type="Pfam" id="PF01694">
    <property type="entry name" value="Rhomboid"/>
    <property type="match status" value="1"/>
</dbReference>
<dbReference type="InterPro" id="IPR011990">
    <property type="entry name" value="TPR-like_helical_dom_sf"/>
</dbReference>
<dbReference type="SUPFAM" id="SSF81901">
    <property type="entry name" value="HCP-like"/>
    <property type="match status" value="1"/>
</dbReference>